<dbReference type="GO" id="GO:0009225">
    <property type="term" value="P:nucleotide-sugar metabolic process"/>
    <property type="evidence" value="ECO:0007669"/>
    <property type="project" value="InterPro"/>
</dbReference>
<evidence type="ECO:0000256" key="1">
    <source>
        <dbReference type="ARBA" id="ARBA00001911"/>
    </source>
</evidence>
<dbReference type="InterPro" id="IPR005888">
    <property type="entry name" value="dTDP_Gluc_deHydtase"/>
</dbReference>
<dbReference type="Gene3D" id="3.40.50.720">
    <property type="entry name" value="NAD(P)-binding Rossmann-like Domain"/>
    <property type="match status" value="1"/>
</dbReference>
<accession>A0A179GW27</accession>
<dbReference type="FunFam" id="3.40.50.720:FF:000304">
    <property type="entry name" value="UDP-glucose 4,6-dehydratase"/>
    <property type="match status" value="1"/>
</dbReference>
<dbReference type="EMBL" id="LSBH01000003">
    <property type="protein sequence ID" value="OAQ82166.1"/>
    <property type="molecule type" value="Genomic_DNA"/>
</dbReference>
<dbReference type="CDD" id="cd05246">
    <property type="entry name" value="dTDP_GD_SDR_e"/>
    <property type="match status" value="1"/>
</dbReference>
<comment type="caution">
    <text evidence="5">The sequence shown here is derived from an EMBL/GenBank/DDBJ whole genome shotgun (WGS) entry which is preliminary data.</text>
</comment>
<organism evidence="5 6">
    <name type="scientific">Purpureocillium lilacinum</name>
    <name type="common">Paecilomyces lilacinus</name>
    <dbReference type="NCBI Taxonomy" id="33203"/>
    <lineage>
        <taxon>Eukaryota</taxon>
        <taxon>Fungi</taxon>
        <taxon>Dikarya</taxon>
        <taxon>Ascomycota</taxon>
        <taxon>Pezizomycotina</taxon>
        <taxon>Sordariomycetes</taxon>
        <taxon>Hypocreomycetidae</taxon>
        <taxon>Hypocreales</taxon>
        <taxon>Ophiocordycipitaceae</taxon>
        <taxon>Purpureocillium</taxon>
    </lineage>
</organism>
<sequence>MATIHSRTTASGLWPEALAENTEGEERFASYATDNAWKTAPVLQGSTSFEPLPDVKNILVTGGAGFIASWVVRHLTLTYRHAYNVVSFDKLDYCATLNNTRSLDGRPNYSFYLGDLTCPSDVLSCMEKHKIDTVLHFAAQSHVDLSFGNSYSFTRTNVYGTHVLLECATKFGIRRFVHVSTDEVYGEVKEGGDDLVESSILSPTNPYAASKAAAEMLVCSYQASFKLPVIIVRSNNIYGPHQYPEKVIPKFICRLQRGQPVALHGNGSPTRRYLYAGDAADAFDTILHKGRIGQVYNVGSRDEVGNLALCKMLLAAMGLGQDTPEQLRKYVRYTNDRPFNDSRYAVNATKLHQLGWQQRTSLKDGLALTIAWYRRFGEVWWGDISPALEPFPILKDQEHDLGKKRFKQEALKVVGHDRVAFK</sequence>
<reference evidence="5 6" key="1">
    <citation type="submission" date="2016-01" db="EMBL/GenBank/DDBJ databases">
        <title>Biosynthesis of antibiotic leucinostatins and their inhibition on Phytophthora in bio-control Purpureocillium lilacinum.</title>
        <authorList>
            <person name="Wang G."/>
            <person name="Liu Z."/>
            <person name="Lin R."/>
            <person name="Li E."/>
            <person name="Mao Z."/>
            <person name="Ling J."/>
            <person name="Yin W."/>
            <person name="Xie B."/>
        </authorList>
    </citation>
    <scope>NUCLEOTIDE SEQUENCE [LARGE SCALE GENOMIC DNA]</scope>
    <source>
        <strain evidence="5">PLBJ-1</strain>
    </source>
</reference>
<feature type="domain" description="NAD(P)-binding" evidence="4">
    <location>
        <begin position="59"/>
        <end position="367"/>
    </location>
</feature>
<proteinExistence type="predicted"/>
<gene>
    <name evidence="5" type="ORF">VFPBJ_04750</name>
</gene>
<comment type="cofactor">
    <cofactor evidence="1">
        <name>NAD(+)</name>
        <dbReference type="ChEBI" id="CHEBI:57540"/>
    </cofactor>
</comment>
<dbReference type="Gene3D" id="3.90.25.10">
    <property type="entry name" value="UDP-galactose 4-epimerase, domain 1"/>
    <property type="match status" value="1"/>
</dbReference>
<dbReference type="SUPFAM" id="SSF51735">
    <property type="entry name" value="NAD(P)-binding Rossmann-fold domains"/>
    <property type="match status" value="1"/>
</dbReference>
<dbReference type="InterPro" id="IPR016040">
    <property type="entry name" value="NAD(P)-bd_dom"/>
</dbReference>
<evidence type="ECO:0000313" key="5">
    <source>
        <dbReference type="EMBL" id="OAQ82166.1"/>
    </source>
</evidence>
<evidence type="ECO:0000256" key="3">
    <source>
        <dbReference type="ARBA" id="ARBA00023239"/>
    </source>
</evidence>
<evidence type="ECO:0000256" key="2">
    <source>
        <dbReference type="ARBA" id="ARBA00023027"/>
    </source>
</evidence>
<dbReference type="InterPro" id="IPR036291">
    <property type="entry name" value="NAD(P)-bd_dom_sf"/>
</dbReference>
<dbReference type="GO" id="GO:0008460">
    <property type="term" value="F:dTDP-glucose 4,6-dehydratase activity"/>
    <property type="evidence" value="ECO:0007669"/>
    <property type="project" value="InterPro"/>
</dbReference>
<name>A0A179GW27_PURLI</name>
<keyword evidence="3" id="KW-0456">Lyase</keyword>
<dbReference type="AlphaFoldDB" id="A0A179GW27"/>
<keyword evidence="2" id="KW-0520">NAD</keyword>
<dbReference type="Pfam" id="PF16363">
    <property type="entry name" value="GDP_Man_Dehyd"/>
    <property type="match status" value="1"/>
</dbReference>
<evidence type="ECO:0000313" key="6">
    <source>
        <dbReference type="Proteomes" id="UP000078240"/>
    </source>
</evidence>
<protein>
    <submittedName>
        <fullName evidence="5">dTDP-D-glucose 4,6-dehydratase</fullName>
    </submittedName>
</protein>
<dbReference type="Proteomes" id="UP000078240">
    <property type="component" value="Unassembled WGS sequence"/>
</dbReference>
<dbReference type="PANTHER" id="PTHR43000">
    <property type="entry name" value="DTDP-D-GLUCOSE 4,6-DEHYDRATASE-RELATED"/>
    <property type="match status" value="1"/>
</dbReference>
<evidence type="ECO:0000259" key="4">
    <source>
        <dbReference type="Pfam" id="PF16363"/>
    </source>
</evidence>